<evidence type="ECO:0000256" key="1">
    <source>
        <dbReference type="SAM" id="MobiDB-lite"/>
    </source>
</evidence>
<dbReference type="Proteomes" id="UP001279734">
    <property type="component" value="Unassembled WGS sequence"/>
</dbReference>
<feature type="compositionally biased region" description="Basic and acidic residues" evidence="1">
    <location>
        <begin position="11"/>
        <end position="29"/>
    </location>
</feature>
<sequence length="228" mass="25218">MKEYPTPQRDLSNRRSKESSSKSTADHGKKPQKIINKSLKSAFASVNGDTASESTSESFDNFSTISEVLDGEFKRQSVESSVVALNQPISAYSETLTPSVLTPSSEDTPDNNELWNETVDRDKTFQFCSSKKIGLLEAKVVAYHLKQARIEVSSNKNVHPGTKKLLDALIDVVMKEFYSLPDENERDQIDKLISARAFAIVVCFLLWIVSAMLLFGSGSQSSPHPPPT</sequence>
<dbReference type="EMBL" id="BSYO01000032">
    <property type="protein sequence ID" value="GMH27244.1"/>
    <property type="molecule type" value="Genomic_DNA"/>
</dbReference>
<feature type="region of interest" description="Disordered" evidence="1">
    <location>
        <begin position="1"/>
        <end position="36"/>
    </location>
</feature>
<keyword evidence="2" id="KW-0472">Membrane</keyword>
<evidence type="ECO:0000256" key="2">
    <source>
        <dbReference type="SAM" id="Phobius"/>
    </source>
</evidence>
<gene>
    <name evidence="3" type="ORF">Nepgr_029087</name>
</gene>
<organism evidence="3 4">
    <name type="scientific">Nepenthes gracilis</name>
    <name type="common">Slender pitcher plant</name>
    <dbReference type="NCBI Taxonomy" id="150966"/>
    <lineage>
        <taxon>Eukaryota</taxon>
        <taxon>Viridiplantae</taxon>
        <taxon>Streptophyta</taxon>
        <taxon>Embryophyta</taxon>
        <taxon>Tracheophyta</taxon>
        <taxon>Spermatophyta</taxon>
        <taxon>Magnoliopsida</taxon>
        <taxon>eudicotyledons</taxon>
        <taxon>Gunneridae</taxon>
        <taxon>Pentapetalae</taxon>
        <taxon>Caryophyllales</taxon>
        <taxon>Nepenthaceae</taxon>
        <taxon>Nepenthes</taxon>
    </lineage>
</organism>
<keyword evidence="2" id="KW-1133">Transmembrane helix</keyword>
<accession>A0AAD3TE39</accession>
<dbReference type="AlphaFoldDB" id="A0AAD3TE39"/>
<evidence type="ECO:0000313" key="4">
    <source>
        <dbReference type="Proteomes" id="UP001279734"/>
    </source>
</evidence>
<feature type="transmembrane region" description="Helical" evidence="2">
    <location>
        <begin position="197"/>
        <end position="218"/>
    </location>
</feature>
<name>A0AAD3TE39_NEPGR</name>
<keyword evidence="4" id="KW-1185">Reference proteome</keyword>
<protein>
    <submittedName>
        <fullName evidence="3">Uncharacterized protein</fullName>
    </submittedName>
</protein>
<comment type="caution">
    <text evidence="3">The sequence shown here is derived from an EMBL/GenBank/DDBJ whole genome shotgun (WGS) entry which is preliminary data.</text>
</comment>
<evidence type="ECO:0000313" key="3">
    <source>
        <dbReference type="EMBL" id="GMH27244.1"/>
    </source>
</evidence>
<proteinExistence type="predicted"/>
<reference evidence="3" key="1">
    <citation type="submission" date="2023-05" db="EMBL/GenBank/DDBJ databases">
        <title>Nepenthes gracilis genome sequencing.</title>
        <authorList>
            <person name="Fukushima K."/>
        </authorList>
    </citation>
    <scope>NUCLEOTIDE SEQUENCE</scope>
    <source>
        <strain evidence="3">SING2019-196</strain>
    </source>
</reference>
<keyword evidence="2" id="KW-0812">Transmembrane</keyword>